<dbReference type="Proteomes" id="UP000621500">
    <property type="component" value="Unassembled WGS sequence"/>
</dbReference>
<dbReference type="RefSeq" id="WP_203862802.1">
    <property type="nucleotide sequence ID" value="NZ_BAAAZQ010000042.1"/>
</dbReference>
<comment type="caution">
    <text evidence="2">The sequence shown here is derived from an EMBL/GenBank/DDBJ whole genome shotgun (WGS) entry which is preliminary data.</text>
</comment>
<evidence type="ECO:0000256" key="1">
    <source>
        <dbReference type="SAM" id="SignalP"/>
    </source>
</evidence>
<gene>
    <name evidence="2" type="ORF">Pma05_81260</name>
</gene>
<dbReference type="EMBL" id="BONX01000074">
    <property type="protein sequence ID" value="GIH01554.1"/>
    <property type="molecule type" value="Genomic_DNA"/>
</dbReference>
<feature type="chain" id="PRO_5046338903" description="Lipoprotein" evidence="1">
    <location>
        <begin position="23"/>
        <end position="243"/>
    </location>
</feature>
<keyword evidence="1" id="KW-0732">Signal</keyword>
<organism evidence="2 3">
    <name type="scientific">Plantactinospora mayteni</name>
    <dbReference type="NCBI Taxonomy" id="566021"/>
    <lineage>
        <taxon>Bacteria</taxon>
        <taxon>Bacillati</taxon>
        <taxon>Actinomycetota</taxon>
        <taxon>Actinomycetes</taxon>
        <taxon>Micromonosporales</taxon>
        <taxon>Micromonosporaceae</taxon>
        <taxon>Plantactinospora</taxon>
    </lineage>
</organism>
<name>A0ABQ4F3S6_9ACTN</name>
<sequence>MTSSRSHFAGRLVALSALVLLGAGCGVIDTVQNAVDTANTLGGFADRLGKSAQLTFTAEYRIVGEEAGQRETETVTLTQQPPNSALSTPDGRLIFTPDHMIICSDGECQRSANTAAATTPDAGMVAAVAGPGFVTPELALGLVAAAAIVPNTDVETTERKIAGQDSLCADVTGVSDPQGGTEGTLDKLTVCVTESGVLASFVGRTDNGEQAAIELVEYSEKVDEKAFAPPAGATVEDVSQLQR</sequence>
<dbReference type="PROSITE" id="PS51257">
    <property type="entry name" value="PROKAR_LIPOPROTEIN"/>
    <property type="match status" value="1"/>
</dbReference>
<protein>
    <recommendedName>
        <fullName evidence="4">Lipoprotein</fullName>
    </recommendedName>
</protein>
<proteinExistence type="predicted"/>
<evidence type="ECO:0000313" key="2">
    <source>
        <dbReference type="EMBL" id="GIH01554.1"/>
    </source>
</evidence>
<evidence type="ECO:0008006" key="4">
    <source>
        <dbReference type="Google" id="ProtNLM"/>
    </source>
</evidence>
<reference evidence="2 3" key="1">
    <citation type="submission" date="2021-01" db="EMBL/GenBank/DDBJ databases">
        <title>Whole genome shotgun sequence of Plantactinospora mayteni NBRC 109088.</title>
        <authorList>
            <person name="Komaki H."/>
            <person name="Tamura T."/>
        </authorList>
    </citation>
    <scope>NUCLEOTIDE SEQUENCE [LARGE SCALE GENOMIC DNA]</scope>
    <source>
        <strain evidence="2 3">NBRC 109088</strain>
    </source>
</reference>
<feature type="signal peptide" evidence="1">
    <location>
        <begin position="1"/>
        <end position="22"/>
    </location>
</feature>
<keyword evidence="3" id="KW-1185">Reference proteome</keyword>
<evidence type="ECO:0000313" key="3">
    <source>
        <dbReference type="Proteomes" id="UP000621500"/>
    </source>
</evidence>
<accession>A0ABQ4F3S6</accession>